<gene>
    <name evidence="4" type="primary">COQ2</name>
    <name evidence="4" type="ORF">MPSI1_003826</name>
</gene>
<keyword evidence="3" id="KW-0472">Membrane</keyword>
<dbReference type="GO" id="GO:0005743">
    <property type="term" value="C:mitochondrial inner membrane"/>
    <property type="evidence" value="ECO:0007669"/>
    <property type="project" value="TreeGrafter"/>
</dbReference>
<feature type="transmembrane region" description="Helical" evidence="3">
    <location>
        <begin position="234"/>
        <end position="259"/>
    </location>
</feature>
<organism evidence="4 5">
    <name type="scientific">Malassezia psittaci</name>
    <dbReference type="NCBI Taxonomy" id="1821823"/>
    <lineage>
        <taxon>Eukaryota</taxon>
        <taxon>Fungi</taxon>
        <taxon>Dikarya</taxon>
        <taxon>Basidiomycota</taxon>
        <taxon>Ustilaginomycotina</taxon>
        <taxon>Malasseziomycetes</taxon>
        <taxon>Malasseziales</taxon>
        <taxon>Malasseziaceae</taxon>
        <taxon>Malassezia</taxon>
    </lineage>
</organism>
<dbReference type="EC" id="2.5.1.39" evidence="4"/>
<evidence type="ECO:0000313" key="5">
    <source>
        <dbReference type="Proteomes" id="UP001214628"/>
    </source>
</evidence>
<dbReference type="Gene3D" id="1.20.120.1780">
    <property type="entry name" value="UbiA prenyltransferase"/>
    <property type="match status" value="1"/>
</dbReference>
<keyword evidence="3" id="KW-1133">Transmembrane helix</keyword>
<keyword evidence="2 4" id="KW-0808">Transferase</keyword>
<sequence>MSTFPISRCLRSLRAPYTVNGTIPTRRYANQIETGHDISRFFTTSSALKKGEIPATPPPEQHPKPFSLKPYMELARVDRPIGSWLLYMPCTWSITLASQFTGAPVSAWLTNLALFGAGSFIMRSAGCTINDMWDAKIDAQVGACYWPAVLPLYASTTVWGIAYDTIYAHQDKIDDAKTGVGSTAQVFGDHYTKPALVVFSAVWMALLAYAVHNASPLFPWLTDADMGKLTWQQYIDLTLATGHPFFCMAWLVTAAHIAWQIRTVNLNNPRDCFKKFASNRTVGLIIFTGLAADYLYQQKYAPYKHQHSALRAAPHA</sequence>
<name>A0AAF0JG66_9BASI</name>
<dbReference type="PANTHER" id="PTHR11048">
    <property type="entry name" value="PRENYLTRANSFERASES"/>
    <property type="match status" value="1"/>
</dbReference>
<dbReference type="InterPro" id="IPR039653">
    <property type="entry name" value="Prenyltransferase"/>
</dbReference>
<dbReference type="Proteomes" id="UP001214628">
    <property type="component" value="Chromosome 7"/>
</dbReference>
<evidence type="ECO:0000256" key="2">
    <source>
        <dbReference type="ARBA" id="ARBA00022679"/>
    </source>
</evidence>
<keyword evidence="5" id="KW-1185">Reference proteome</keyword>
<dbReference type="GO" id="GO:0008412">
    <property type="term" value="F:4-hydroxybenzoate polyprenyltransferase activity"/>
    <property type="evidence" value="ECO:0007669"/>
    <property type="project" value="UniProtKB-EC"/>
</dbReference>
<comment type="similarity">
    <text evidence="1">Belongs to the UbiA prenyltransferase family.</text>
</comment>
<reference evidence="4" key="1">
    <citation type="submission" date="2023-02" db="EMBL/GenBank/DDBJ databases">
        <title>Mating type loci evolution in Malassezia.</title>
        <authorList>
            <person name="Coelho M.A."/>
        </authorList>
    </citation>
    <scope>NUCLEOTIDE SEQUENCE</scope>
    <source>
        <strain evidence="4">CBS 14136</strain>
    </source>
</reference>
<evidence type="ECO:0000256" key="3">
    <source>
        <dbReference type="SAM" id="Phobius"/>
    </source>
</evidence>
<proteinExistence type="inferred from homology"/>
<dbReference type="PANTHER" id="PTHR11048:SF28">
    <property type="entry name" value="4-HYDROXYBENZOATE POLYPRENYLTRANSFERASE, MITOCHONDRIAL"/>
    <property type="match status" value="1"/>
</dbReference>
<keyword evidence="3" id="KW-0812">Transmembrane</keyword>
<dbReference type="EMBL" id="CP118381">
    <property type="protein sequence ID" value="WFD45149.1"/>
    <property type="molecule type" value="Genomic_DNA"/>
</dbReference>
<evidence type="ECO:0000256" key="1">
    <source>
        <dbReference type="ARBA" id="ARBA00005985"/>
    </source>
</evidence>
<dbReference type="AlphaFoldDB" id="A0AAF0JG66"/>
<evidence type="ECO:0000313" key="4">
    <source>
        <dbReference type="EMBL" id="WFD45149.1"/>
    </source>
</evidence>
<dbReference type="GO" id="GO:0006744">
    <property type="term" value="P:ubiquinone biosynthetic process"/>
    <property type="evidence" value="ECO:0007669"/>
    <property type="project" value="TreeGrafter"/>
</dbReference>
<protein>
    <submittedName>
        <fullName evidence="4">4-hydroxybenzoate polyprenyltransferase</fullName>
        <ecNumber evidence="4">2.5.1.39</ecNumber>
    </submittedName>
</protein>
<accession>A0AAF0JG66</accession>
<feature type="transmembrane region" description="Helical" evidence="3">
    <location>
        <begin position="195"/>
        <end position="214"/>
    </location>
</feature>
<dbReference type="CDD" id="cd13959">
    <property type="entry name" value="PT_UbiA_COQ2"/>
    <property type="match status" value="1"/>
</dbReference>